<protein>
    <submittedName>
        <fullName evidence="2">Uncharacterized protein</fullName>
    </submittedName>
</protein>
<gene>
    <name evidence="2" type="ORF">R2D22_34265</name>
</gene>
<keyword evidence="1" id="KW-0472">Membrane</keyword>
<feature type="transmembrane region" description="Helical" evidence="1">
    <location>
        <begin position="61"/>
        <end position="82"/>
    </location>
</feature>
<evidence type="ECO:0000256" key="1">
    <source>
        <dbReference type="SAM" id="Phobius"/>
    </source>
</evidence>
<keyword evidence="1" id="KW-1133">Transmembrane helix</keyword>
<keyword evidence="3" id="KW-1185">Reference proteome</keyword>
<dbReference type="EMBL" id="CP137573">
    <property type="protein sequence ID" value="WOX26177.1"/>
    <property type="molecule type" value="Genomic_DNA"/>
</dbReference>
<sequence>MANTTSPTLGCVETTQQLGVAVPGHTLLLFAAALVVQFALLAAAVAGKLARLDGASYPSALARAAVTFAAVLTLAAALTSALNAHMG</sequence>
<evidence type="ECO:0000313" key="2">
    <source>
        <dbReference type="EMBL" id="WOX26177.1"/>
    </source>
</evidence>
<dbReference type="RefSeq" id="WP_318109092.1">
    <property type="nucleotide sequence ID" value="NZ_CP137573.1"/>
</dbReference>
<evidence type="ECO:0000313" key="3">
    <source>
        <dbReference type="Proteomes" id="UP001301731"/>
    </source>
</evidence>
<proteinExistence type="predicted"/>
<feature type="transmembrane region" description="Helical" evidence="1">
    <location>
        <begin position="27"/>
        <end position="49"/>
    </location>
</feature>
<organism evidence="2 3">
    <name type="scientific">Streptomyces solicathayae</name>
    <dbReference type="NCBI Taxonomy" id="3081768"/>
    <lineage>
        <taxon>Bacteria</taxon>
        <taxon>Bacillati</taxon>
        <taxon>Actinomycetota</taxon>
        <taxon>Actinomycetes</taxon>
        <taxon>Kitasatosporales</taxon>
        <taxon>Streptomycetaceae</taxon>
        <taxon>Streptomyces</taxon>
    </lineage>
</organism>
<accession>A0ABZ0M3L9</accession>
<name>A0ABZ0M3L9_9ACTN</name>
<keyword evidence="1" id="KW-0812">Transmembrane</keyword>
<reference evidence="2 3" key="1">
    <citation type="submission" date="2023-10" db="EMBL/GenBank/DDBJ databases">
        <title>The genome sequence of Streptomyces sp. HUAS YS2.</title>
        <authorList>
            <person name="Mo P."/>
        </authorList>
    </citation>
    <scope>NUCLEOTIDE SEQUENCE [LARGE SCALE GENOMIC DNA]</scope>
    <source>
        <strain evidence="2 3">HUAS YS2</strain>
    </source>
</reference>
<dbReference type="Proteomes" id="UP001301731">
    <property type="component" value="Chromosome"/>
</dbReference>